<keyword evidence="4" id="KW-0805">Transcription regulation</keyword>
<evidence type="ECO:0000313" key="11">
    <source>
        <dbReference type="Proteomes" id="UP000199017"/>
    </source>
</evidence>
<dbReference type="Gene3D" id="1.10.1200.150">
    <property type="entry name" value="Transcriptional regulator CtsR, C-terminal domain"/>
    <property type="match status" value="1"/>
</dbReference>
<dbReference type="AlphaFoldDB" id="A0A1G8PHB0"/>
<dbReference type="Pfam" id="PF05848">
    <property type="entry name" value="CtsR"/>
    <property type="match status" value="1"/>
</dbReference>
<feature type="domain" description="CtsR N-terminal HTH" evidence="8">
    <location>
        <begin position="49"/>
        <end position="120"/>
    </location>
</feature>
<dbReference type="FunFam" id="3.30.56.130:FF:000001">
    <property type="entry name" value="Transcriptional regulator CtsR"/>
    <property type="match status" value="1"/>
</dbReference>
<dbReference type="Gene3D" id="3.30.56.130">
    <property type="entry name" value="Transcriptional regulator CtsR, winged HTH domain"/>
    <property type="match status" value="1"/>
</dbReference>
<dbReference type="STRING" id="930129.SAMN05216352_11482"/>
<sequence length="200" mass="22997">MIKDNLAIMNSTVCLKFADGYIIFIVKDSQGQNLRGTAYSRKGVVFLRNISDVIENYLKEILMQSEKDLIEIKRSELAKRFECVPSQINYVISTRFTTEKGYIVESKRGGGGYIRISRVKIGDHAELIDQLIHLIKEGIDQLTAESIIMRLFEENAISKREANIMLASVHRSIISLRHAEDRDYIRAKMLKAMLHSLRYK</sequence>
<evidence type="ECO:0000256" key="5">
    <source>
        <dbReference type="ARBA" id="ARBA00023016"/>
    </source>
</evidence>
<evidence type="ECO:0000259" key="8">
    <source>
        <dbReference type="Pfam" id="PF05848"/>
    </source>
</evidence>
<evidence type="ECO:0000256" key="1">
    <source>
        <dbReference type="ARBA" id="ARBA00010189"/>
    </source>
</evidence>
<comment type="similarity">
    <text evidence="1">Belongs to the CtsR family.</text>
</comment>
<dbReference type="InterPro" id="IPR041908">
    <property type="entry name" value="CtsR_C_sf"/>
</dbReference>
<evidence type="ECO:0000256" key="6">
    <source>
        <dbReference type="ARBA" id="ARBA00023125"/>
    </source>
</evidence>
<dbReference type="Pfam" id="PF17727">
    <property type="entry name" value="CtsR_C"/>
    <property type="match status" value="1"/>
</dbReference>
<protein>
    <recommendedName>
        <fullName evidence="2">Transcriptional regulator CtsR</fullName>
    </recommendedName>
</protein>
<dbReference type="InterPro" id="IPR040465">
    <property type="entry name" value="CtsR_N"/>
</dbReference>
<keyword evidence="11" id="KW-1185">Reference proteome</keyword>
<evidence type="ECO:0000256" key="3">
    <source>
        <dbReference type="ARBA" id="ARBA00022491"/>
    </source>
</evidence>
<dbReference type="GO" id="GO:0003677">
    <property type="term" value="F:DNA binding"/>
    <property type="evidence" value="ECO:0007669"/>
    <property type="project" value="UniProtKB-KW"/>
</dbReference>
<proteinExistence type="inferred from homology"/>
<gene>
    <name evidence="10" type="ORF">SAMN05216352_11482</name>
</gene>
<name>A0A1G8PHB0_9BACI</name>
<evidence type="ECO:0000259" key="9">
    <source>
        <dbReference type="Pfam" id="PF17727"/>
    </source>
</evidence>
<keyword evidence="7" id="KW-0804">Transcription</keyword>
<dbReference type="EMBL" id="FNDU01000014">
    <property type="protein sequence ID" value="SDI91688.1"/>
    <property type="molecule type" value="Genomic_DNA"/>
</dbReference>
<dbReference type="Proteomes" id="UP000199017">
    <property type="component" value="Unassembled WGS sequence"/>
</dbReference>
<evidence type="ECO:0000313" key="10">
    <source>
        <dbReference type="EMBL" id="SDI91688.1"/>
    </source>
</evidence>
<dbReference type="InterPro" id="IPR041902">
    <property type="entry name" value="CtsR_N_sf"/>
</dbReference>
<keyword evidence="6" id="KW-0238">DNA-binding</keyword>
<organism evidence="10 11">
    <name type="scientific">Alteribacillus bidgolensis</name>
    <dbReference type="NCBI Taxonomy" id="930129"/>
    <lineage>
        <taxon>Bacteria</taxon>
        <taxon>Bacillati</taxon>
        <taxon>Bacillota</taxon>
        <taxon>Bacilli</taxon>
        <taxon>Bacillales</taxon>
        <taxon>Bacillaceae</taxon>
        <taxon>Alteribacillus</taxon>
    </lineage>
</organism>
<keyword evidence="5" id="KW-0346">Stress response</keyword>
<feature type="domain" description="CtsR C-terminal dimerization" evidence="9">
    <location>
        <begin position="123"/>
        <end position="194"/>
    </location>
</feature>
<accession>A0A1G8PHB0</accession>
<evidence type="ECO:0000256" key="2">
    <source>
        <dbReference type="ARBA" id="ARBA00014129"/>
    </source>
</evidence>
<keyword evidence="3" id="KW-0678">Repressor</keyword>
<dbReference type="InterPro" id="IPR041473">
    <property type="entry name" value="CtsR_C"/>
</dbReference>
<evidence type="ECO:0000256" key="7">
    <source>
        <dbReference type="ARBA" id="ARBA00023163"/>
    </source>
</evidence>
<evidence type="ECO:0000256" key="4">
    <source>
        <dbReference type="ARBA" id="ARBA00023015"/>
    </source>
</evidence>
<reference evidence="10 11" key="1">
    <citation type="submission" date="2016-10" db="EMBL/GenBank/DDBJ databases">
        <authorList>
            <person name="de Groot N.N."/>
        </authorList>
    </citation>
    <scope>NUCLEOTIDE SEQUENCE [LARGE SCALE GENOMIC DNA]</scope>
    <source>
        <strain evidence="11">P4B,CCM 7963,CECT 7998,DSM 25260,IBRC-M 10614,KCTC 13821</strain>
    </source>
</reference>